<dbReference type="GO" id="GO:0000724">
    <property type="term" value="P:double-strand break repair via homologous recombination"/>
    <property type="evidence" value="ECO:0007669"/>
    <property type="project" value="InterPro"/>
</dbReference>
<feature type="region of interest" description="Disordered" evidence="1">
    <location>
        <begin position="1133"/>
        <end position="1161"/>
    </location>
</feature>
<dbReference type="GO" id="GO:0006355">
    <property type="term" value="P:regulation of DNA-templated transcription"/>
    <property type="evidence" value="ECO:0007669"/>
    <property type="project" value="TreeGrafter"/>
</dbReference>
<feature type="compositionally biased region" description="Polar residues" evidence="1">
    <location>
        <begin position="55"/>
        <end position="66"/>
    </location>
</feature>
<feature type="compositionally biased region" description="Polar residues" evidence="1">
    <location>
        <begin position="436"/>
        <end position="462"/>
    </location>
</feature>
<feature type="region of interest" description="Disordered" evidence="1">
    <location>
        <begin position="316"/>
        <end position="368"/>
    </location>
</feature>
<reference evidence="4" key="1">
    <citation type="submission" date="2021-11" db="EMBL/GenBank/DDBJ databases">
        <authorList>
            <person name="Herlambang A."/>
            <person name="Guo Y."/>
            <person name="Takashima Y."/>
            <person name="Nishizawa T."/>
        </authorList>
    </citation>
    <scope>NUCLEOTIDE SEQUENCE</scope>
    <source>
        <strain evidence="4">E1425</strain>
    </source>
</reference>
<feature type="compositionally biased region" description="Basic and acidic residues" evidence="1">
    <location>
        <begin position="709"/>
        <end position="720"/>
    </location>
</feature>
<evidence type="ECO:0000259" key="3">
    <source>
        <dbReference type="Pfam" id="PF09169"/>
    </source>
</evidence>
<feature type="region of interest" description="Disordered" evidence="1">
    <location>
        <begin position="33"/>
        <end position="66"/>
    </location>
</feature>
<dbReference type="InterPro" id="IPR015252">
    <property type="entry name" value="BRCA2_hlx"/>
</dbReference>
<keyword evidence="5" id="KW-1185">Reference proteome</keyword>
<dbReference type="InterPro" id="IPR012340">
    <property type="entry name" value="NA-bd_OB-fold"/>
</dbReference>
<dbReference type="Pfam" id="PF09103">
    <property type="entry name" value="BRCA-2_OB1"/>
    <property type="match status" value="1"/>
</dbReference>
<dbReference type="Gene3D" id="2.40.50.140">
    <property type="entry name" value="Nucleic acid-binding proteins"/>
    <property type="match status" value="2"/>
</dbReference>
<feature type="region of interest" description="Disordered" evidence="1">
    <location>
        <begin position="247"/>
        <end position="278"/>
    </location>
</feature>
<feature type="domain" description="BRCA2 OB1" evidence="2">
    <location>
        <begin position="1397"/>
        <end position="1515"/>
    </location>
</feature>
<feature type="region of interest" description="Disordered" evidence="1">
    <location>
        <begin position="879"/>
        <end position="903"/>
    </location>
</feature>
<evidence type="ECO:0000313" key="5">
    <source>
        <dbReference type="Proteomes" id="UP000827284"/>
    </source>
</evidence>
<dbReference type="InterPro" id="IPR036315">
    <property type="entry name" value="BRCA2_hlx_sf"/>
</dbReference>
<dbReference type="OrthoDB" id="21095at2759"/>
<dbReference type="Pfam" id="PF09169">
    <property type="entry name" value="BRCA-2_helical"/>
    <property type="match status" value="1"/>
</dbReference>
<dbReference type="InterPro" id="IPR015187">
    <property type="entry name" value="BRCA2_OB_1"/>
</dbReference>
<dbReference type="InterPro" id="IPR015525">
    <property type="entry name" value="BRCA2"/>
</dbReference>
<evidence type="ECO:0000313" key="4">
    <source>
        <dbReference type="EMBL" id="GJJ69289.1"/>
    </source>
</evidence>
<proteinExistence type="predicted"/>
<feature type="region of interest" description="Disordered" evidence="1">
    <location>
        <begin position="531"/>
        <end position="563"/>
    </location>
</feature>
<dbReference type="PANTHER" id="PTHR11289:SF0">
    <property type="entry name" value="BREAST CANCER TYPE 2 SUSCEPTIBILITY PROTEIN"/>
    <property type="match status" value="1"/>
</dbReference>
<dbReference type="SUPFAM" id="SSF81872">
    <property type="entry name" value="BRCA2 helical domain"/>
    <property type="match status" value="1"/>
</dbReference>
<feature type="compositionally biased region" description="Polar residues" evidence="1">
    <location>
        <begin position="1151"/>
        <end position="1161"/>
    </location>
</feature>
<evidence type="ECO:0000256" key="1">
    <source>
        <dbReference type="SAM" id="MobiDB-lite"/>
    </source>
</evidence>
<feature type="compositionally biased region" description="Basic residues" evidence="1">
    <location>
        <begin position="381"/>
        <end position="390"/>
    </location>
</feature>
<protein>
    <submittedName>
        <fullName evidence="4">Breast cancer 2 susceptibility protein</fullName>
    </submittedName>
</protein>
<dbReference type="PANTHER" id="PTHR11289">
    <property type="entry name" value="BREAST CANCER TYPE 2 SUSCEPTIBILITY PROTEIN BRCA2"/>
    <property type="match status" value="1"/>
</dbReference>
<feature type="compositionally biased region" description="Polar residues" evidence="1">
    <location>
        <begin position="93"/>
        <end position="108"/>
    </location>
</feature>
<gene>
    <name evidence="4" type="ORF">EMPS_01635</name>
</gene>
<sequence length="1872" mass="202695">MSGHESKPTLPRSTIRTAVCPGHLIGHPTVVMTQSRPLSPPLAPSDSASFHTEAGNESTFLSGRRTTSSCDDAFEAKLWSMVPASFLPPPATPSTTGSVVQRASSQRPTLDDTMDRSEWLSSRQERADPSSPREALSKLSLSREMNPLATQSSLPRKRRSSSPLDISQRSQPRHVVPTPRSAVPCPRELPTDEDSPFSVTEATRPNLFSPPNGNFFRRHRASTSVATSRDQIRETVPTPFLLRCQSWDPDIPTRSPTDRRANRSFTPTNFSKDGSPELPIGGALGGGRSSAHLTRILEPLPPELWRIDDQTMLTGASSPGENVLGPPTLIRTDGEGLLTDKPVLKSSPVLPESDSSEEAGLASPSNQQEAIAEVRGIFRTPTKKSSHRHPTSPVIARASGSESSSRRSSLTDLNPSTPMPRTPITNISRHRMSLNGDASKSSDQGSSILTSPSVGIQWSPSMETPVKKRTSTGPLRTPIDNLRMKLQGIPPQGAAESPLDVADCDGWSTNLETPPRKVVGGSAERSETLVDDSVLAKLRGAPHASPPLRERRRSSSSSVEGSFYSATSSLNDRVADYQLAEGAGQERTEIIIAHKSPTLPIKEEEVERSQLLEDGHVNSWATADLNIKPEDMGVAILSVPSVPLIDTDLTLPMSFLQEIQDPESPILQSTQASDSGLLYDDHLDGISSSALDKALRSKSNESSAYATQSRRDSRSQRSNRDGGPYSRDSLKKGTYSSHSQDLLPENLPLDEPWILSSPVMDDHDMDIDVKIEDVGVGPNGLYVDMQTRGDTAAIEDDFDNIAFSQLDDGFNIMEPTQGPPPQRRKSHGHTKEALVGQPAIQEIAATAKPRTADEVDWLSASNAMLGDMLLPRRNDLMSDHAESSAEVPRQPPPSLTGFASASGKKLKPVSKDTLAKFARLLDDNGGSGETGMVESEDCATNRQPPVMTGFSSGAGRKLAPISKDALKKAAGLFDDVEHDIDPMNIVTGVQGALRDVIPPMVGFASAGGKNLAPLSKEAQERARRLFEDEMPWTSGCSDTVSTEREPVLGGFASGTGRKLAPVSISSVEKWSKTLDLDSAPAPSIHSAGGFSSGKGNPLAPISESARGRALGLLEMEHPPVSVVSVRDSGAMPLAGKNSIHPSIQGPKPGQTAGQDSQVPRQSAVSANMANLMMKSLRANSAGKSSLPGVLKPKSKLPFKSPMPFKSPLNSGTVAALAHGNPSGKSAVPTTVTTPKKFVGKKALHPNAKPNLVSPAPNVLKEMPVCSFQSLFNLTASGERTSLHGTLSAPKRRETEELLSLGVPKDALDMTLSKAKVYRFSEWGPEQALDELLRRGAAPDLVSLKWVQNHYGLIVWKLACYVRSWPENFPSAEWFCPEKILDQLAYRYEREINRAERPALRKIVEGDDSASRHMVLCIADISSGSSEETQKDSLQVTVTDGWYVLSAMVDPTLVRSIERGRLGIGSKIHVCRAKLNGAENGAAILELMEGSSSSVSLALQANHTRLARWDAKLGFQPFPLLWTKRLKSITPEGGLVPGLDVVVLRKYPVVYLETLTDGITKIKRTAREEDRAAEAHQESLQTRYQQIVQDVEKEFGDNNVDSETIRLEVESRAQELQSEAARNVTPMFTIRVGNYDVHGDRDHEEEALVTFWNNVHAPYREGHRVRITSLIAKKRSRELGFEDIIQLVGTRQTTVHDMAADTETMTLTHYQPRTVTLCADVGQLYFGAEMDLAVVVLASSEVAGGSNNKQYAVVTDSSLRLLLVEHQGPSSNNPSSTPFKVTSKILITNARYKSHDGKLGLDIVSCPQNYTQLTATQGTSSSNWPTYAETALQRLAALVPGQAPKQGRGQEQQTIGDLMAQANVILTTMHPSL</sequence>
<evidence type="ECO:0000259" key="2">
    <source>
        <dbReference type="Pfam" id="PF09103"/>
    </source>
</evidence>
<organism evidence="4 5">
    <name type="scientific">Entomortierella parvispora</name>
    <dbReference type="NCBI Taxonomy" id="205924"/>
    <lineage>
        <taxon>Eukaryota</taxon>
        <taxon>Fungi</taxon>
        <taxon>Fungi incertae sedis</taxon>
        <taxon>Mucoromycota</taxon>
        <taxon>Mortierellomycotina</taxon>
        <taxon>Mortierellomycetes</taxon>
        <taxon>Mortierellales</taxon>
        <taxon>Mortierellaceae</taxon>
        <taxon>Entomortierella</taxon>
    </lineage>
</organism>
<accession>A0A9P3H3B6</accession>
<feature type="region of interest" description="Disordered" evidence="1">
    <location>
        <begin position="88"/>
        <end position="217"/>
    </location>
</feature>
<feature type="compositionally biased region" description="Low complexity" evidence="1">
    <location>
        <begin position="397"/>
        <end position="408"/>
    </location>
</feature>
<reference evidence="4" key="2">
    <citation type="journal article" date="2022" name="Microbiol. Resour. Announc.">
        <title>Whole-Genome Sequence of Entomortierella parvispora E1425, a Mucoromycotan Fungus Associated with Burkholderiaceae-Related Endosymbiotic Bacteria.</title>
        <authorList>
            <person name="Herlambang A."/>
            <person name="Guo Y."/>
            <person name="Takashima Y."/>
            <person name="Narisawa K."/>
            <person name="Ohta H."/>
            <person name="Nishizawa T."/>
        </authorList>
    </citation>
    <scope>NUCLEOTIDE SEQUENCE</scope>
    <source>
        <strain evidence="4">E1425</strain>
    </source>
</reference>
<feature type="compositionally biased region" description="Basic and acidic residues" evidence="1">
    <location>
        <begin position="109"/>
        <end position="128"/>
    </location>
</feature>
<dbReference type="Proteomes" id="UP000827284">
    <property type="component" value="Unassembled WGS sequence"/>
</dbReference>
<feature type="region of interest" description="Disordered" evidence="1">
    <location>
        <begin position="380"/>
        <end position="480"/>
    </location>
</feature>
<feature type="compositionally biased region" description="Polar residues" evidence="1">
    <location>
        <begin position="263"/>
        <end position="272"/>
    </location>
</feature>
<comment type="caution">
    <text evidence="4">The sequence shown here is derived from an EMBL/GenBank/DDBJ whole genome shotgun (WGS) entry which is preliminary data.</text>
</comment>
<feature type="domain" description="Breast cancer type 2 susceptibility protein helical" evidence="3">
    <location>
        <begin position="1335"/>
        <end position="1393"/>
    </location>
</feature>
<dbReference type="SUPFAM" id="SSF50249">
    <property type="entry name" value="Nucleic acid-binding proteins"/>
    <property type="match status" value="2"/>
</dbReference>
<name>A0A9P3H3B6_9FUNG</name>
<dbReference type="EMBL" id="BQFW01000002">
    <property type="protein sequence ID" value="GJJ69289.1"/>
    <property type="molecule type" value="Genomic_DNA"/>
</dbReference>
<feature type="region of interest" description="Disordered" evidence="1">
    <location>
        <begin position="697"/>
        <end position="744"/>
    </location>
</feature>